<sequence>MGNRSYIGLEKRDIATKEAIMVDDMFLLSSASESRLLFKKDSLKIKQHVRVGALHRNTHAISLDKIYQFLEVFSKSPESGNKITFKGFPENDEACMRSMLVQSRTWELCSRRDPTRRKLEP</sequence>
<comment type="caution">
    <text evidence="1">The sequence shown here is derived from an EMBL/GenBank/DDBJ whole genome shotgun (WGS) entry which is preliminary data.</text>
</comment>
<evidence type="ECO:0000313" key="1">
    <source>
        <dbReference type="EMBL" id="KAF6480676.1"/>
    </source>
</evidence>
<keyword evidence="2" id="KW-1185">Reference proteome</keyword>
<protein>
    <submittedName>
        <fullName evidence="1">Uncharacterized protein</fullName>
    </submittedName>
</protein>
<proteinExistence type="predicted"/>
<evidence type="ECO:0000313" key="2">
    <source>
        <dbReference type="Proteomes" id="UP000550707"/>
    </source>
</evidence>
<dbReference type="AlphaFoldDB" id="A0A7J8I7P4"/>
<reference evidence="1 2" key="1">
    <citation type="journal article" date="2020" name="Nature">
        <title>Six reference-quality genomes reveal evolution of bat adaptations.</title>
        <authorList>
            <person name="Jebb D."/>
            <person name="Huang Z."/>
            <person name="Pippel M."/>
            <person name="Hughes G.M."/>
            <person name="Lavrichenko K."/>
            <person name="Devanna P."/>
            <person name="Winkler S."/>
            <person name="Jermiin L.S."/>
            <person name="Skirmuntt E.C."/>
            <person name="Katzourakis A."/>
            <person name="Burkitt-Gray L."/>
            <person name="Ray D.A."/>
            <person name="Sullivan K.A.M."/>
            <person name="Roscito J.G."/>
            <person name="Kirilenko B.M."/>
            <person name="Davalos L.M."/>
            <person name="Corthals A.P."/>
            <person name="Power M.L."/>
            <person name="Jones G."/>
            <person name="Ransome R.D."/>
            <person name="Dechmann D.K.N."/>
            <person name="Locatelli A.G."/>
            <person name="Puechmaille S.J."/>
            <person name="Fedrigo O."/>
            <person name="Jarvis E.D."/>
            <person name="Hiller M."/>
            <person name="Vernes S.C."/>
            <person name="Myers E.W."/>
            <person name="Teeling E.C."/>
        </authorList>
    </citation>
    <scope>NUCLEOTIDE SEQUENCE [LARGE SCALE GENOMIC DNA]</scope>
    <source>
        <strain evidence="1">MMolMol1</strain>
        <tissue evidence="1">Muscle</tissue>
    </source>
</reference>
<dbReference type="EMBL" id="JACASF010000004">
    <property type="protein sequence ID" value="KAF6480676.1"/>
    <property type="molecule type" value="Genomic_DNA"/>
</dbReference>
<accession>A0A7J8I7P4</accession>
<dbReference type="InParanoid" id="A0A7J8I7P4"/>
<gene>
    <name evidence="1" type="ORF">HJG59_010542</name>
</gene>
<name>A0A7J8I7P4_MOLMO</name>
<dbReference type="Proteomes" id="UP000550707">
    <property type="component" value="Unassembled WGS sequence"/>
</dbReference>
<organism evidence="1 2">
    <name type="scientific">Molossus molossus</name>
    <name type="common">Pallas' mastiff bat</name>
    <name type="synonym">Vespertilio molossus</name>
    <dbReference type="NCBI Taxonomy" id="27622"/>
    <lineage>
        <taxon>Eukaryota</taxon>
        <taxon>Metazoa</taxon>
        <taxon>Chordata</taxon>
        <taxon>Craniata</taxon>
        <taxon>Vertebrata</taxon>
        <taxon>Euteleostomi</taxon>
        <taxon>Mammalia</taxon>
        <taxon>Eutheria</taxon>
        <taxon>Laurasiatheria</taxon>
        <taxon>Chiroptera</taxon>
        <taxon>Yangochiroptera</taxon>
        <taxon>Molossidae</taxon>
        <taxon>Molossus</taxon>
    </lineage>
</organism>